<dbReference type="EC" id="1.1.1.133" evidence="3 6"/>
<dbReference type="CDD" id="cd05254">
    <property type="entry name" value="dTDP_HR_like_SDR_e"/>
    <property type="match status" value="1"/>
</dbReference>
<reference evidence="8 9" key="1">
    <citation type="submission" date="2023-11" db="EMBL/GenBank/DDBJ databases">
        <title>Gilvimarinus fulvus sp. nov., isolated from the surface of Kelp.</title>
        <authorList>
            <person name="Sun Y.Y."/>
            <person name="Gong Y."/>
            <person name="Du Z.J."/>
        </authorList>
    </citation>
    <scope>NUCLEOTIDE SEQUENCE [LARGE SCALE GENOMIC DNA]</scope>
    <source>
        <strain evidence="8 9">SDUM040013</strain>
    </source>
</reference>
<feature type="domain" description="RmlD-like substrate binding" evidence="7">
    <location>
        <begin position="6"/>
        <end position="287"/>
    </location>
</feature>
<evidence type="ECO:0000256" key="2">
    <source>
        <dbReference type="ARBA" id="ARBA00010944"/>
    </source>
</evidence>
<dbReference type="PANTHER" id="PTHR10491">
    <property type="entry name" value="DTDP-4-DEHYDRORHAMNOSE REDUCTASE"/>
    <property type="match status" value="1"/>
</dbReference>
<dbReference type="InterPro" id="IPR029903">
    <property type="entry name" value="RmlD-like-bd"/>
</dbReference>
<comment type="pathway">
    <text evidence="1 6">Carbohydrate biosynthesis; dTDP-L-rhamnose biosynthesis.</text>
</comment>
<dbReference type="Gene3D" id="3.90.25.10">
    <property type="entry name" value="UDP-galactose 4-epimerase, domain 1"/>
    <property type="match status" value="1"/>
</dbReference>
<dbReference type="EMBL" id="JAXAFO010000010">
    <property type="protein sequence ID" value="MDX6849216.1"/>
    <property type="molecule type" value="Genomic_DNA"/>
</dbReference>
<protein>
    <recommendedName>
        <fullName evidence="4 6">dTDP-4-dehydrorhamnose reductase</fullName>
        <ecNumber evidence="3 6">1.1.1.133</ecNumber>
    </recommendedName>
</protein>
<name>A0ABU4RY99_9GAMM</name>
<evidence type="ECO:0000313" key="8">
    <source>
        <dbReference type="EMBL" id="MDX6849216.1"/>
    </source>
</evidence>
<evidence type="ECO:0000256" key="4">
    <source>
        <dbReference type="ARBA" id="ARBA00017099"/>
    </source>
</evidence>
<keyword evidence="9" id="KW-1185">Reference proteome</keyword>
<comment type="caution">
    <text evidence="8">The sequence shown here is derived from an EMBL/GenBank/DDBJ whole genome shotgun (WGS) entry which is preliminary data.</text>
</comment>
<dbReference type="NCBIfam" id="TIGR01214">
    <property type="entry name" value="rmlD"/>
    <property type="match status" value="1"/>
</dbReference>
<comment type="similarity">
    <text evidence="2 6">Belongs to the dTDP-4-dehydrorhamnose reductase family.</text>
</comment>
<proteinExistence type="inferred from homology"/>
<keyword evidence="6" id="KW-0521">NADP</keyword>
<comment type="cofactor">
    <cofactor evidence="6">
        <name>Mg(2+)</name>
        <dbReference type="ChEBI" id="CHEBI:18420"/>
    </cofactor>
    <text evidence="6">Binds 1 Mg(2+) ion per monomer.</text>
</comment>
<comment type="catalytic activity">
    <reaction evidence="5 6">
        <text>dTDP-beta-L-rhamnose + NADP(+) = dTDP-4-dehydro-beta-L-rhamnose + NADPH + H(+)</text>
        <dbReference type="Rhea" id="RHEA:21796"/>
        <dbReference type="ChEBI" id="CHEBI:15378"/>
        <dbReference type="ChEBI" id="CHEBI:57510"/>
        <dbReference type="ChEBI" id="CHEBI:57783"/>
        <dbReference type="ChEBI" id="CHEBI:58349"/>
        <dbReference type="ChEBI" id="CHEBI:62830"/>
        <dbReference type="EC" id="1.1.1.133"/>
    </reaction>
</comment>
<dbReference type="Pfam" id="PF04321">
    <property type="entry name" value="RmlD_sub_bind"/>
    <property type="match status" value="1"/>
</dbReference>
<sequence>MINTSRILVLGSTGQLGSEIRYLCSDITDNEWIFADRSALDLTDSSAIDAYVAKHAPQVIINCAAYTAVDNAEREADLANQINHLAVRALALAAKKMGASLIHISTDYVFDGRHHRPYFPDDLTEPTGEYGKSKLAGEQAIVATNVRGIIIRTSWVYSCFGGNFVKTMLRLGAEKPSLNVVADQVGSPTWARDLAQAIIHITAHSEIANKTGEIYHYSNTGACSWFDFAEHIMNHRQLSCKLSPIRTEEYPTPAQRPHYSVLDCRKICDDFDISIPYWNHSLAKSLVEF</sequence>
<gene>
    <name evidence="8" type="primary">rfbD</name>
    <name evidence="8" type="ORF">SCD92_07580</name>
</gene>
<dbReference type="GO" id="GO:0008831">
    <property type="term" value="F:dTDP-4-dehydrorhamnose reductase activity"/>
    <property type="evidence" value="ECO:0007669"/>
    <property type="project" value="UniProtKB-EC"/>
</dbReference>
<comment type="function">
    <text evidence="6">Catalyzes the reduction of dTDP-6-deoxy-L-lyxo-4-hexulose to yield dTDP-L-rhamnose.</text>
</comment>
<evidence type="ECO:0000256" key="1">
    <source>
        <dbReference type="ARBA" id="ARBA00004781"/>
    </source>
</evidence>
<dbReference type="InterPro" id="IPR036291">
    <property type="entry name" value="NAD(P)-bd_dom_sf"/>
</dbReference>
<evidence type="ECO:0000256" key="3">
    <source>
        <dbReference type="ARBA" id="ARBA00012929"/>
    </source>
</evidence>
<keyword evidence="6 8" id="KW-0560">Oxidoreductase</keyword>
<dbReference type="Proteomes" id="UP001273505">
    <property type="component" value="Unassembled WGS sequence"/>
</dbReference>
<dbReference type="Gene3D" id="3.40.50.720">
    <property type="entry name" value="NAD(P)-binding Rossmann-like Domain"/>
    <property type="match status" value="1"/>
</dbReference>
<dbReference type="InterPro" id="IPR005913">
    <property type="entry name" value="dTDP_dehydrorham_reduct"/>
</dbReference>
<organism evidence="8 9">
    <name type="scientific">Gilvimarinus gilvus</name>
    <dbReference type="NCBI Taxonomy" id="3058038"/>
    <lineage>
        <taxon>Bacteria</taxon>
        <taxon>Pseudomonadati</taxon>
        <taxon>Pseudomonadota</taxon>
        <taxon>Gammaproteobacteria</taxon>
        <taxon>Cellvibrionales</taxon>
        <taxon>Cellvibrionaceae</taxon>
        <taxon>Gilvimarinus</taxon>
    </lineage>
</organism>
<evidence type="ECO:0000256" key="6">
    <source>
        <dbReference type="RuleBase" id="RU364082"/>
    </source>
</evidence>
<dbReference type="RefSeq" id="WP_302721454.1">
    <property type="nucleotide sequence ID" value="NZ_JAULRU010000319.1"/>
</dbReference>
<evidence type="ECO:0000313" key="9">
    <source>
        <dbReference type="Proteomes" id="UP001273505"/>
    </source>
</evidence>
<accession>A0ABU4RY99</accession>
<dbReference type="SUPFAM" id="SSF51735">
    <property type="entry name" value="NAD(P)-binding Rossmann-fold domains"/>
    <property type="match status" value="1"/>
</dbReference>
<evidence type="ECO:0000256" key="5">
    <source>
        <dbReference type="ARBA" id="ARBA00048200"/>
    </source>
</evidence>
<dbReference type="PANTHER" id="PTHR10491:SF4">
    <property type="entry name" value="METHIONINE ADENOSYLTRANSFERASE 2 SUBUNIT BETA"/>
    <property type="match status" value="1"/>
</dbReference>
<evidence type="ECO:0000259" key="7">
    <source>
        <dbReference type="Pfam" id="PF04321"/>
    </source>
</evidence>